<dbReference type="EMBL" id="DXBY01000060">
    <property type="protein sequence ID" value="HIZ34851.1"/>
    <property type="molecule type" value="Genomic_DNA"/>
</dbReference>
<evidence type="ECO:0008006" key="3">
    <source>
        <dbReference type="Google" id="ProtNLM"/>
    </source>
</evidence>
<dbReference type="AlphaFoldDB" id="A0A9D2J330"/>
<evidence type="ECO:0000313" key="2">
    <source>
        <dbReference type="Proteomes" id="UP000824037"/>
    </source>
</evidence>
<protein>
    <recommendedName>
        <fullName evidence="3">Peptide chain release factor 1</fullName>
    </recommendedName>
</protein>
<name>A0A9D2J330_9MICO</name>
<reference evidence="1" key="1">
    <citation type="journal article" date="2021" name="PeerJ">
        <title>Extensive microbial diversity within the chicken gut microbiome revealed by metagenomics and culture.</title>
        <authorList>
            <person name="Gilroy R."/>
            <person name="Ravi A."/>
            <person name="Getino M."/>
            <person name="Pursley I."/>
            <person name="Horton D.L."/>
            <person name="Alikhan N.F."/>
            <person name="Baker D."/>
            <person name="Gharbi K."/>
            <person name="Hall N."/>
            <person name="Watson M."/>
            <person name="Adriaenssens E.M."/>
            <person name="Foster-Nyarko E."/>
            <person name="Jarju S."/>
            <person name="Secka A."/>
            <person name="Antonio M."/>
            <person name="Oren A."/>
            <person name="Chaudhuri R.R."/>
            <person name="La Ragione R."/>
            <person name="Hildebrand F."/>
            <person name="Pallen M.J."/>
        </authorList>
    </citation>
    <scope>NUCLEOTIDE SEQUENCE</scope>
    <source>
        <strain evidence="1">ChiGjej4B4-7305</strain>
    </source>
</reference>
<dbReference type="InterPro" id="IPR040701">
    <property type="entry name" value="Bact_RF_family2"/>
</dbReference>
<comment type="caution">
    <text evidence="1">The sequence shown here is derived from an EMBL/GenBank/DDBJ whole genome shotgun (WGS) entry which is preliminary data.</text>
</comment>
<dbReference type="Pfam" id="PF18844">
    <property type="entry name" value="baeRF_family2"/>
    <property type="match status" value="1"/>
</dbReference>
<reference evidence="1" key="2">
    <citation type="submission" date="2021-04" db="EMBL/GenBank/DDBJ databases">
        <authorList>
            <person name="Gilroy R."/>
        </authorList>
    </citation>
    <scope>NUCLEOTIDE SEQUENCE</scope>
    <source>
        <strain evidence="1">ChiGjej4B4-7305</strain>
    </source>
</reference>
<evidence type="ECO:0000313" key="1">
    <source>
        <dbReference type="EMBL" id="HIZ34851.1"/>
    </source>
</evidence>
<proteinExistence type="predicted"/>
<sequence>MHIAVPDLPAEAPVLTVIIDATSGPDSRDATVLHRWSDLRRTLSPEGVDDVPAADCEAVTEALGVPVHVRGEFGRVLVAAGGQVVLDRLLPEPPGVDRAVVSDRPHAFALARAADATVRYLLVNVDRAGADFALYDAPAGLTGEVETAGTVEGAHDALTKPNLGPLGHKRIDNRAEDSWERNAEAVATELERIYTERRPELVLLTGDLRAVALVREQLGRPTDEKVVEISGGGRAAGVNTRALQEQVAAAQTQLRERRRAETVAKFRQEMGRDGAAVSGADAVLDVLRKGQVADLLLAPDVAGPPSRLAKRSLWIGPGALELARSAEDLHSLGVQDPWEVRADLAIGRAVLDQGAGITIAEELDAVSDGVGALLRWHDSATPGGHALAGSADSGRV</sequence>
<accession>A0A9D2J330</accession>
<gene>
    <name evidence="1" type="ORF">H9815_03655</name>
</gene>
<organism evidence="1 2">
    <name type="scientific">Candidatus Ruania gallistercoris</name>
    <dbReference type="NCBI Taxonomy" id="2838746"/>
    <lineage>
        <taxon>Bacteria</taxon>
        <taxon>Bacillati</taxon>
        <taxon>Actinomycetota</taxon>
        <taxon>Actinomycetes</taxon>
        <taxon>Micrococcales</taxon>
        <taxon>Ruaniaceae</taxon>
        <taxon>Ruania</taxon>
    </lineage>
</organism>
<dbReference type="Proteomes" id="UP000824037">
    <property type="component" value="Unassembled WGS sequence"/>
</dbReference>